<sequence length="57" mass="5775">MMEARRSRRCGMALVTTVTIHVSMRASAGRSSSGTAGSAAVVTEAGRSGSAGTDMLE</sequence>
<dbReference type="EMBL" id="BQKI01000004">
    <property type="protein sequence ID" value="GJM93876.1"/>
    <property type="molecule type" value="Genomic_DNA"/>
</dbReference>
<evidence type="ECO:0000313" key="2">
    <source>
        <dbReference type="EMBL" id="GJM93876.1"/>
    </source>
</evidence>
<feature type="region of interest" description="Disordered" evidence="1">
    <location>
        <begin position="25"/>
        <end position="57"/>
    </location>
</feature>
<protein>
    <submittedName>
        <fullName evidence="2">Uncharacterized protein</fullName>
    </submittedName>
</protein>
<comment type="caution">
    <text evidence="2">The sequence shown here is derived from an EMBL/GenBank/DDBJ whole genome shotgun (WGS) entry which is preliminary data.</text>
</comment>
<reference evidence="2" key="2">
    <citation type="submission" date="2021-12" db="EMBL/GenBank/DDBJ databases">
        <title>Resequencing data analysis of finger millet.</title>
        <authorList>
            <person name="Hatakeyama M."/>
            <person name="Aluri S."/>
            <person name="Balachadran M.T."/>
            <person name="Sivarajan S.R."/>
            <person name="Poveda L."/>
            <person name="Shimizu-Inatsugi R."/>
            <person name="Schlapbach R."/>
            <person name="Sreeman S.M."/>
            <person name="Shimizu K.K."/>
        </authorList>
    </citation>
    <scope>NUCLEOTIDE SEQUENCE</scope>
</reference>
<dbReference type="Proteomes" id="UP001054889">
    <property type="component" value="Unassembled WGS sequence"/>
</dbReference>
<evidence type="ECO:0000313" key="3">
    <source>
        <dbReference type="Proteomes" id="UP001054889"/>
    </source>
</evidence>
<evidence type="ECO:0000256" key="1">
    <source>
        <dbReference type="SAM" id="MobiDB-lite"/>
    </source>
</evidence>
<gene>
    <name evidence="2" type="primary">ga10468</name>
    <name evidence="2" type="ORF">PR202_ga10468</name>
</gene>
<name>A0AAV5C6S5_ELECO</name>
<feature type="compositionally biased region" description="Low complexity" evidence="1">
    <location>
        <begin position="25"/>
        <end position="43"/>
    </location>
</feature>
<reference evidence="2" key="1">
    <citation type="journal article" date="2018" name="DNA Res.">
        <title>Multiple hybrid de novo genome assembly of finger millet, an orphan allotetraploid crop.</title>
        <authorList>
            <person name="Hatakeyama M."/>
            <person name="Aluri S."/>
            <person name="Balachadran M.T."/>
            <person name="Sivarajan S.R."/>
            <person name="Patrignani A."/>
            <person name="Gruter S."/>
            <person name="Poveda L."/>
            <person name="Shimizu-Inatsugi R."/>
            <person name="Baeten J."/>
            <person name="Francoijs K.J."/>
            <person name="Nataraja K.N."/>
            <person name="Reddy Y.A.N."/>
            <person name="Phadnis S."/>
            <person name="Ravikumar R.L."/>
            <person name="Schlapbach R."/>
            <person name="Sreeman S.M."/>
            <person name="Shimizu K.K."/>
        </authorList>
    </citation>
    <scope>NUCLEOTIDE SEQUENCE</scope>
</reference>
<accession>A0AAV5C6S5</accession>
<keyword evidence="3" id="KW-1185">Reference proteome</keyword>
<organism evidence="2 3">
    <name type="scientific">Eleusine coracana subsp. coracana</name>
    <dbReference type="NCBI Taxonomy" id="191504"/>
    <lineage>
        <taxon>Eukaryota</taxon>
        <taxon>Viridiplantae</taxon>
        <taxon>Streptophyta</taxon>
        <taxon>Embryophyta</taxon>
        <taxon>Tracheophyta</taxon>
        <taxon>Spermatophyta</taxon>
        <taxon>Magnoliopsida</taxon>
        <taxon>Liliopsida</taxon>
        <taxon>Poales</taxon>
        <taxon>Poaceae</taxon>
        <taxon>PACMAD clade</taxon>
        <taxon>Chloridoideae</taxon>
        <taxon>Cynodonteae</taxon>
        <taxon>Eleusininae</taxon>
        <taxon>Eleusine</taxon>
    </lineage>
</organism>
<proteinExistence type="predicted"/>
<dbReference type="AlphaFoldDB" id="A0AAV5C6S5"/>